<dbReference type="Proteomes" id="UP000649151">
    <property type="component" value="Unassembled WGS sequence"/>
</dbReference>
<proteinExistence type="predicted"/>
<keyword evidence="2" id="KW-1185">Reference proteome</keyword>
<organism evidence="1 2">
    <name type="scientific">Clostridium facile</name>
    <dbReference type="NCBI Taxonomy" id="2763035"/>
    <lineage>
        <taxon>Bacteria</taxon>
        <taxon>Bacillati</taxon>
        <taxon>Bacillota</taxon>
        <taxon>Clostridia</taxon>
        <taxon>Eubacteriales</taxon>
        <taxon>Clostridiaceae</taxon>
        <taxon>Clostridium</taxon>
    </lineage>
</organism>
<comment type="caution">
    <text evidence="1">The sequence shown here is derived from an EMBL/GenBank/DDBJ whole genome shotgun (WGS) entry which is preliminary data.</text>
</comment>
<evidence type="ECO:0000313" key="2">
    <source>
        <dbReference type="Proteomes" id="UP000649151"/>
    </source>
</evidence>
<dbReference type="RefSeq" id="WP_186996345.1">
    <property type="nucleotide sequence ID" value="NZ_JACOQK010000001.1"/>
</dbReference>
<accession>A0ABR7IQG2</accession>
<reference evidence="1 2" key="1">
    <citation type="submission" date="2020-08" db="EMBL/GenBank/DDBJ databases">
        <title>Genome public.</title>
        <authorList>
            <person name="Liu C."/>
            <person name="Sun Q."/>
        </authorList>
    </citation>
    <scope>NUCLEOTIDE SEQUENCE [LARGE SCALE GENOMIC DNA]</scope>
    <source>
        <strain evidence="1 2">NSJ-27</strain>
    </source>
</reference>
<name>A0ABR7IQG2_9CLOT</name>
<dbReference type="EMBL" id="JACOQK010000001">
    <property type="protein sequence ID" value="MBC5787357.1"/>
    <property type="molecule type" value="Genomic_DNA"/>
</dbReference>
<protein>
    <submittedName>
        <fullName evidence="1">Uncharacterized protein</fullName>
    </submittedName>
</protein>
<sequence length="296" mass="35039">MHHKRIAAQKTISFPAWAKHADASSMLLQILYCLSVELEIDPKVYQMKKDHALWIFFPYSYFLCDSFWDEYGVCAAFISQQYPISFYGMIGEMESAELQAICSEDQKQILLQKRNISGKDFGQMGELCVKIQVEDLEELEDLYQILQYLTYRSNYLPIRRSIHNQDKFSDFTEVDPNTFYRYLIFECQEQKISFLQSLSVEQQKYLWMLFLNDQVSVMEFEYLVEKLQEKEEISLFQWELALRLALSEKGITISYDNEDFRVTDANGLRLRFDYRTGSAAEKVFLKILFPVVPERN</sequence>
<evidence type="ECO:0000313" key="1">
    <source>
        <dbReference type="EMBL" id="MBC5787357.1"/>
    </source>
</evidence>
<gene>
    <name evidence="1" type="ORF">H8Z77_04855</name>
</gene>